<protein>
    <submittedName>
        <fullName evidence="6">Family 1 glycosylhydrolase</fullName>
    </submittedName>
</protein>
<evidence type="ECO:0000256" key="2">
    <source>
        <dbReference type="ARBA" id="ARBA00022801"/>
    </source>
</evidence>
<evidence type="ECO:0000313" key="7">
    <source>
        <dbReference type="Proteomes" id="UP001500822"/>
    </source>
</evidence>
<gene>
    <name evidence="6" type="ORF">GCM10023217_28850</name>
</gene>
<evidence type="ECO:0000256" key="3">
    <source>
        <dbReference type="ARBA" id="ARBA00023295"/>
    </source>
</evidence>
<sequence length="437" mass="49052">MRTLFRTTLIALTICLVAVLATVTPGRAHAVGPLPDDFLWGVASSGFQTEGSSPDSNWRRYARAAAKPGASFPDGVGSSVDFRHRYREDVRLAAGMGVTVYRVGIEWARLEPRPGYDEAREWAYYDDLVAAIVEAGMRPMLTLDHWVYPGWIADRGGWADARTPAAWLRHQRRVVDRYAHHRPLWITVNEATAYLMKEVQHGGLPPHLAPVMLDRLVGVHRAIYDHIHRRDPGALVSSNAAYIPTVQPALDQTFLDRVRDKLDFVGFDYYYSVSPTQLGAAQILADRSWEAPVSADGLYYAFRDYARRFPGKPLYVIETGMPTQNGAPRPDGYRRADHLRDLIYWTQRARADGIDVMGLNYWSLTDNYEWGSYTPRFGLYRVDVLTDPTLHRVPTPAVAAYRRIIADGGVGPHYRPSRPATVCSLVAAPSSCTQPVR</sequence>
<dbReference type="EMBL" id="BAABIE010000014">
    <property type="protein sequence ID" value="GAA4755363.1"/>
    <property type="molecule type" value="Genomic_DNA"/>
</dbReference>
<dbReference type="PRINTS" id="PR00131">
    <property type="entry name" value="GLHYDRLASE1"/>
</dbReference>
<dbReference type="Proteomes" id="UP001500822">
    <property type="component" value="Unassembled WGS sequence"/>
</dbReference>
<feature type="chain" id="PRO_5047284226" evidence="5">
    <location>
        <begin position="31"/>
        <end position="437"/>
    </location>
</feature>
<keyword evidence="5" id="KW-0732">Signal</keyword>
<dbReference type="RefSeq" id="WP_345314036.1">
    <property type="nucleotide sequence ID" value="NZ_BAABIE010000014.1"/>
</dbReference>
<evidence type="ECO:0000313" key="6">
    <source>
        <dbReference type="EMBL" id="GAA4755363.1"/>
    </source>
</evidence>
<keyword evidence="7" id="KW-1185">Reference proteome</keyword>
<keyword evidence="3" id="KW-0326">Glycosidase</keyword>
<feature type="signal peptide" evidence="5">
    <location>
        <begin position="1"/>
        <end position="30"/>
    </location>
</feature>
<reference evidence="7" key="1">
    <citation type="journal article" date="2019" name="Int. J. Syst. Evol. Microbiol.">
        <title>The Global Catalogue of Microorganisms (GCM) 10K type strain sequencing project: providing services to taxonomists for standard genome sequencing and annotation.</title>
        <authorList>
            <consortium name="The Broad Institute Genomics Platform"/>
            <consortium name="The Broad Institute Genome Sequencing Center for Infectious Disease"/>
            <person name="Wu L."/>
            <person name="Ma J."/>
        </authorList>
    </citation>
    <scope>NUCLEOTIDE SEQUENCE [LARGE SCALE GENOMIC DNA]</scope>
    <source>
        <strain evidence="7">JCM 18077</strain>
    </source>
</reference>
<dbReference type="Gene3D" id="3.20.20.80">
    <property type="entry name" value="Glycosidases"/>
    <property type="match status" value="2"/>
</dbReference>
<comment type="similarity">
    <text evidence="1 4">Belongs to the glycosyl hydrolase 1 family.</text>
</comment>
<organism evidence="6 7">
    <name type="scientific">Gordonia alkaliphila</name>
    <dbReference type="NCBI Taxonomy" id="1053547"/>
    <lineage>
        <taxon>Bacteria</taxon>
        <taxon>Bacillati</taxon>
        <taxon>Actinomycetota</taxon>
        <taxon>Actinomycetes</taxon>
        <taxon>Mycobacteriales</taxon>
        <taxon>Gordoniaceae</taxon>
        <taxon>Gordonia</taxon>
    </lineage>
</organism>
<dbReference type="PANTHER" id="PTHR10353:SF36">
    <property type="entry name" value="LP05116P"/>
    <property type="match status" value="1"/>
</dbReference>
<dbReference type="SUPFAM" id="SSF51445">
    <property type="entry name" value="(Trans)glycosidases"/>
    <property type="match status" value="1"/>
</dbReference>
<name>A0ABP8ZFD8_9ACTN</name>
<evidence type="ECO:0000256" key="4">
    <source>
        <dbReference type="RuleBase" id="RU003690"/>
    </source>
</evidence>
<dbReference type="InterPro" id="IPR001360">
    <property type="entry name" value="Glyco_hydro_1"/>
</dbReference>
<dbReference type="Pfam" id="PF00232">
    <property type="entry name" value="Glyco_hydro_1"/>
    <property type="match status" value="2"/>
</dbReference>
<dbReference type="InterPro" id="IPR033132">
    <property type="entry name" value="GH_1_N_CS"/>
</dbReference>
<keyword evidence="2" id="KW-0378">Hydrolase</keyword>
<dbReference type="PROSITE" id="PS00653">
    <property type="entry name" value="GLYCOSYL_HYDROL_F1_2"/>
    <property type="match status" value="1"/>
</dbReference>
<evidence type="ECO:0000256" key="1">
    <source>
        <dbReference type="ARBA" id="ARBA00010838"/>
    </source>
</evidence>
<comment type="caution">
    <text evidence="6">The sequence shown here is derived from an EMBL/GenBank/DDBJ whole genome shotgun (WGS) entry which is preliminary data.</text>
</comment>
<dbReference type="InterPro" id="IPR017853">
    <property type="entry name" value="GH"/>
</dbReference>
<dbReference type="PANTHER" id="PTHR10353">
    <property type="entry name" value="GLYCOSYL HYDROLASE"/>
    <property type="match status" value="1"/>
</dbReference>
<proteinExistence type="inferred from homology"/>
<accession>A0ABP8ZFD8</accession>
<evidence type="ECO:0000256" key="5">
    <source>
        <dbReference type="SAM" id="SignalP"/>
    </source>
</evidence>